<dbReference type="InParanoid" id="A0A672N0T3"/>
<proteinExistence type="predicted"/>
<organism evidence="1 2">
    <name type="scientific">Sinocyclocheilus grahami</name>
    <name type="common">Dianchi golden-line fish</name>
    <name type="synonym">Barbus grahami</name>
    <dbReference type="NCBI Taxonomy" id="75366"/>
    <lineage>
        <taxon>Eukaryota</taxon>
        <taxon>Metazoa</taxon>
        <taxon>Chordata</taxon>
        <taxon>Craniata</taxon>
        <taxon>Vertebrata</taxon>
        <taxon>Euteleostomi</taxon>
        <taxon>Actinopterygii</taxon>
        <taxon>Neopterygii</taxon>
        <taxon>Teleostei</taxon>
        <taxon>Ostariophysi</taxon>
        <taxon>Cypriniformes</taxon>
        <taxon>Cyprinidae</taxon>
        <taxon>Cyprininae</taxon>
        <taxon>Sinocyclocheilus</taxon>
    </lineage>
</organism>
<reference evidence="1" key="2">
    <citation type="submission" date="2025-09" db="UniProtKB">
        <authorList>
            <consortium name="Ensembl"/>
        </authorList>
    </citation>
    <scope>IDENTIFICATION</scope>
</reference>
<accession>A0A672N0T3</accession>
<dbReference type="Proteomes" id="UP000472262">
    <property type="component" value="Unassembled WGS sequence"/>
</dbReference>
<sequence length="76" mass="8020">MSELSDEASSESEQLGAGLSVWLAGGGDALIGPEELNVPLGLHTACSIGQYDVVAECIRRSDERICCSCMSPSNRF</sequence>
<name>A0A672N0T3_SINGR</name>
<evidence type="ECO:0000313" key="1">
    <source>
        <dbReference type="Ensembl" id="ENSSGRP00000043171.1"/>
    </source>
</evidence>
<dbReference type="AlphaFoldDB" id="A0A672N0T3"/>
<evidence type="ECO:0000313" key="2">
    <source>
        <dbReference type="Proteomes" id="UP000472262"/>
    </source>
</evidence>
<keyword evidence="2" id="KW-1185">Reference proteome</keyword>
<protein>
    <submittedName>
        <fullName evidence="1">Uncharacterized protein</fullName>
    </submittedName>
</protein>
<reference evidence="1" key="1">
    <citation type="submission" date="2025-08" db="UniProtKB">
        <authorList>
            <consortium name="Ensembl"/>
        </authorList>
    </citation>
    <scope>IDENTIFICATION</scope>
</reference>
<dbReference type="Ensembl" id="ENSSGRT00000046242.1">
    <property type="protein sequence ID" value="ENSSGRP00000043171.1"/>
    <property type="gene ID" value="ENSSGRG00000023331.1"/>
</dbReference>